<feature type="region of interest" description="Disordered" evidence="8">
    <location>
        <begin position="516"/>
        <end position="536"/>
    </location>
</feature>
<evidence type="ECO:0000256" key="1">
    <source>
        <dbReference type="ARBA" id="ARBA00000900"/>
    </source>
</evidence>
<feature type="region of interest" description="Disordered" evidence="8">
    <location>
        <begin position="203"/>
        <end position="222"/>
    </location>
</feature>
<dbReference type="CDD" id="cd01989">
    <property type="entry name" value="USP_STK_Ubox_N"/>
    <property type="match status" value="1"/>
</dbReference>
<keyword evidence="7" id="KW-0175">Coiled coil</keyword>
<evidence type="ECO:0000256" key="2">
    <source>
        <dbReference type="ARBA" id="ARBA00003861"/>
    </source>
</evidence>
<feature type="compositionally biased region" description="Polar residues" evidence="8">
    <location>
        <begin position="212"/>
        <end position="222"/>
    </location>
</feature>
<dbReference type="CDD" id="cd16655">
    <property type="entry name" value="RING-Ubox_WDSUB1-like"/>
    <property type="match status" value="1"/>
</dbReference>
<evidence type="ECO:0000256" key="4">
    <source>
        <dbReference type="ARBA" id="ARBA00012483"/>
    </source>
</evidence>
<feature type="coiled-coil region" evidence="7">
    <location>
        <begin position="262"/>
        <end position="299"/>
    </location>
</feature>
<dbReference type="InterPro" id="IPR051348">
    <property type="entry name" value="U-box_ubiquitin_ligases"/>
</dbReference>
<keyword evidence="11" id="KW-1185">Reference proteome</keyword>
<dbReference type="InterPro" id="IPR003613">
    <property type="entry name" value="Ubox_domain"/>
</dbReference>
<dbReference type="InterPro" id="IPR013083">
    <property type="entry name" value="Znf_RING/FYVE/PHD"/>
</dbReference>
<dbReference type="SUPFAM" id="SSF57850">
    <property type="entry name" value="RING/U-box"/>
    <property type="match status" value="1"/>
</dbReference>
<proteinExistence type="predicted"/>
<dbReference type="Gene3D" id="3.40.50.620">
    <property type="entry name" value="HUPs"/>
    <property type="match status" value="1"/>
</dbReference>
<gene>
    <name evidence="10" type="primary">A08p026940.1_BraROA</name>
    <name evidence="10" type="ORF">IGI04_031483</name>
</gene>
<dbReference type="PROSITE" id="PS51698">
    <property type="entry name" value="U_BOX"/>
    <property type="match status" value="1"/>
</dbReference>
<dbReference type="Pfam" id="PF04564">
    <property type="entry name" value="U-box"/>
    <property type="match status" value="1"/>
</dbReference>
<feature type="domain" description="U-box" evidence="9">
    <location>
        <begin position="352"/>
        <end position="427"/>
    </location>
</feature>
<comment type="caution">
    <text evidence="10">The sequence shown here is derived from an EMBL/GenBank/DDBJ whole genome shotgun (WGS) entry which is preliminary data.</text>
</comment>
<keyword evidence="5" id="KW-0808">Transferase</keyword>
<dbReference type="Gene3D" id="3.30.40.10">
    <property type="entry name" value="Zinc/RING finger domain, C3HC4 (zinc finger)"/>
    <property type="match status" value="1"/>
</dbReference>
<dbReference type="Proteomes" id="UP000823674">
    <property type="component" value="Chromosome A08"/>
</dbReference>
<keyword evidence="6" id="KW-0833">Ubl conjugation pathway</keyword>
<evidence type="ECO:0000256" key="8">
    <source>
        <dbReference type="SAM" id="MobiDB-lite"/>
    </source>
</evidence>
<evidence type="ECO:0000256" key="6">
    <source>
        <dbReference type="ARBA" id="ARBA00022786"/>
    </source>
</evidence>
<protein>
    <recommendedName>
        <fullName evidence="4">RING-type E3 ubiquitin transferase</fullName>
        <ecNumber evidence="4">2.3.2.27</ecNumber>
    </recommendedName>
</protein>
<evidence type="ECO:0000313" key="10">
    <source>
        <dbReference type="EMBL" id="KAG5389942.1"/>
    </source>
</evidence>
<evidence type="ECO:0000256" key="7">
    <source>
        <dbReference type="SAM" id="Coils"/>
    </source>
</evidence>
<evidence type="ECO:0000313" key="11">
    <source>
        <dbReference type="Proteomes" id="UP000823674"/>
    </source>
</evidence>
<dbReference type="PANTHER" id="PTHR45647:SF62">
    <property type="entry name" value="U-BOX DOMAIN-CONTAINING PROTEIN 56"/>
    <property type="match status" value="1"/>
</dbReference>
<evidence type="ECO:0000256" key="5">
    <source>
        <dbReference type="ARBA" id="ARBA00022679"/>
    </source>
</evidence>
<reference evidence="10 11" key="1">
    <citation type="submission" date="2021-03" db="EMBL/GenBank/DDBJ databases">
        <authorList>
            <person name="King G.J."/>
            <person name="Bancroft I."/>
            <person name="Baten A."/>
            <person name="Bloomfield J."/>
            <person name="Borpatragohain P."/>
            <person name="He Z."/>
            <person name="Irish N."/>
            <person name="Irwin J."/>
            <person name="Liu K."/>
            <person name="Mauleon R.P."/>
            <person name="Moore J."/>
            <person name="Morris R."/>
            <person name="Ostergaard L."/>
            <person name="Wang B."/>
            <person name="Wells R."/>
        </authorList>
    </citation>
    <scope>NUCLEOTIDE SEQUENCE [LARGE SCALE GENOMIC DNA]</scope>
    <source>
        <strain evidence="10">R-o-18</strain>
        <tissue evidence="10">Leaf</tissue>
    </source>
</reference>
<comment type="catalytic activity">
    <reaction evidence="1">
        <text>S-ubiquitinyl-[E2 ubiquitin-conjugating enzyme]-L-cysteine + [acceptor protein]-L-lysine = [E2 ubiquitin-conjugating enzyme]-L-cysteine + N(6)-ubiquitinyl-[acceptor protein]-L-lysine.</text>
        <dbReference type="EC" id="2.3.2.27"/>
    </reaction>
</comment>
<accession>A0ABQ7LTP8</accession>
<sequence>MAEALIDDPVYVAVSTDVSESRLTLTWALRHLQPKKLYLLHVHQPIFNSLSTDVSESRLTLTWALRHLQPKKLYLLHVHQPISINPTSSGLEQSEIDAIQESELTSSYEILLKYRDICAVEGILEQDVDISYSLANNVGEGIVELIYENNIKKLIMGAAADSHNSEDMVNITSRKFDYVTKHAPHCCKIWLVGNGNLIHTREGRFDRRGSPHPSSESLTSLQGLDSALVPYEEAVRGEHDNVSHALSSPEDQSARGFETMYYEEQRRGLEIEERRIKAEEDLRAEIENMKGIQKELEEQLYIDCPRQFEMFQRERDEAMKTTVELLRLLNLDNSESASHSPSSSFQRSVSNEPPPYFLCPITQEVMREPSVAADGHTYEAEALREWLHNGHDTSPMTNLKLAHRNLVPNHPLHHITSHSKFLSHLHYTFQIVSKHSSTATIQRVKSITIGSNCIPQTSEGGASRTAIVALVSTSKTRTKLSSEEDAAIIPEGCAATAATPKECPVLVRTRSSSSARHSFTVSSRDPVRSNDGRSSVAGTQVAAQNIFLHVQSYKL</sequence>
<organism evidence="10 11">
    <name type="scientific">Brassica rapa subsp. trilocularis</name>
    <dbReference type="NCBI Taxonomy" id="1813537"/>
    <lineage>
        <taxon>Eukaryota</taxon>
        <taxon>Viridiplantae</taxon>
        <taxon>Streptophyta</taxon>
        <taxon>Embryophyta</taxon>
        <taxon>Tracheophyta</taxon>
        <taxon>Spermatophyta</taxon>
        <taxon>Magnoliopsida</taxon>
        <taxon>eudicotyledons</taxon>
        <taxon>Gunneridae</taxon>
        <taxon>Pentapetalae</taxon>
        <taxon>rosids</taxon>
        <taxon>malvids</taxon>
        <taxon>Brassicales</taxon>
        <taxon>Brassicaceae</taxon>
        <taxon>Brassiceae</taxon>
        <taxon>Brassica</taxon>
    </lineage>
</organism>
<dbReference type="EC" id="2.3.2.27" evidence="4"/>
<dbReference type="InterPro" id="IPR014729">
    <property type="entry name" value="Rossmann-like_a/b/a_fold"/>
</dbReference>
<dbReference type="SMART" id="SM00504">
    <property type="entry name" value="Ubox"/>
    <property type="match status" value="1"/>
</dbReference>
<dbReference type="PANTHER" id="PTHR45647">
    <property type="entry name" value="OS02G0152300 PROTEIN"/>
    <property type="match status" value="1"/>
</dbReference>
<name>A0ABQ7LTP8_BRACM</name>
<comment type="function">
    <text evidence="2">Functions as an E3 ubiquitin ligase.</text>
</comment>
<evidence type="ECO:0000259" key="9">
    <source>
        <dbReference type="PROSITE" id="PS51698"/>
    </source>
</evidence>
<evidence type="ECO:0000256" key="3">
    <source>
        <dbReference type="ARBA" id="ARBA00004906"/>
    </source>
</evidence>
<dbReference type="EMBL" id="JADBGQ010000007">
    <property type="protein sequence ID" value="KAG5389942.1"/>
    <property type="molecule type" value="Genomic_DNA"/>
</dbReference>
<comment type="pathway">
    <text evidence="3">Protein modification; protein ubiquitination.</text>
</comment>